<dbReference type="Pfam" id="PF02517">
    <property type="entry name" value="Rce1-like"/>
    <property type="match status" value="1"/>
</dbReference>
<feature type="transmembrane region" description="Helical" evidence="1">
    <location>
        <begin position="16"/>
        <end position="38"/>
    </location>
</feature>
<dbReference type="GO" id="GO:0004175">
    <property type="term" value="F:endopeptidase activity"/>
    <property type="evidence" value="ECO:0007669"/>
    <property type="project" value="UniProtKB-ARBA"/>
</dbReference>
<dbReference type="PANTHER" id="PTHR36435:SF1">
    <property type="entry name" value="CAAX AMINO TERMINAL PROTEASE FAMILY PROTEIN"/>
    <property type="match status" value="1"/>
</dbReference>
<dbReference type="GO" id="GO:0006508">
    <property type="term" value="P:proteolysis"/>
    <property type="evidence" value="ECO:0007669"/>
    <property type="project" value="UniProtKB-KW"/>
</dbReference>
<dbReference type="InterPro" id="IPR052710">
    <property type="entry name" value="CAAX_protease"/>
</dbReference>
<keyword evidence="3" id="KW-0482">Metalloprotease</keyword>
<dbReference type="EMBL" id="RZNX01000010">
    <property type="protein sequence ID" value="RUT28428.1"/>
    <property type="molecule type" value="Genomic_DNA"/>
</dbReference>
<dbReference type="GO" id="GO:0080120">
    <property type="term" value="P:CAAX-box protein maturation"/>
    <property type="evidence" value="ECO:0007669"/>
    <property type="project" value="UniProtKB-ARBA"/>
</dbReference>
<dbReference type="GO" id="GO:0008237">
    <property type="term" value="F:metallopeptidase activity"/>
    <property type="evidence" value="ECO:0007669"/>
    <property type="project" value="UniProtKB-KW"/>
</dbReference>
<feature type="transmembrane region" description="Helical" evidence="1">
    <location>
        <begin position="109"/>
        <end position="125"/>
    </location>
</feature>
<reference evidence="3 4" key="1">
    <citation type="submission" date="2018-12" db="EMBL/GenBank/DDBJ databases">
        <authorList>
            <person name="Sun L."/>
            <person name="Chen Z."/>
        </authorList>
    </citation>
    <scope>NUCLEOTIDE SEQUENCE [LARGE SCALE GENOMIC DNA]</scope>
    <source>
        <strain evidence="3 4">3-5-3</strain>
    </source>
</reference>
<evidence type="ECO:0000313" key="4">
    <source>
        <dbReference type="Proteomes" id="UP000272464"/>
    </source>
</evidence>
<dbReference type="OrthoDB" id="371054at2"/>
<evidence type="ECO:0000256" key="1">
    <source>
        <dbReference type="SAM" id="Phobius"/>
    </source>
</evidence>
<feature type="domain" description="CAAX prenyl protease 2/Lysostaphin resistance protein A-like" evidence="2">
    <location>
        <begin position="109"/>
        <end position="207"/>
    </location>
</feature>
<sequence>MTTSPNKRSFSARRPVLAVVIIEALLLIAMFAAGAYAQIKQLDYTAPVVISFIPFALVLIVYLTIRGKWKALGFESLRNIPSRNWIYYLPLVLVLGINCMNGFKSTSASTLLYFIGFTLLVGFVEETIYRGLILRTLLAKGVTTAVVTSSILFGVTHILNALSGQNLFETILQIVYALLVGLVLALLIIMNNNILPLITFHFIHNLIQFMSPSDSVWYGTLVVIAVLALQAIWLILTLRRVPIQSALAS</sequence>
<feature type="transmembrane region" description="Helical" evidence="1">
    <location>
        <begin position="171"/>
        <end position="189"/>
    </location>
</feature>
<accession>A0A3S1D3S7</accession>
<feature type="transmembrane region" description="Helical" evidence="1">
    <location>
        <begin position="137"/>
        <end position="159"/>
    </location>
</feature>
<dbReference type="InterPro" id="IPR003675">
    <property type="entry name" value="Rce1/LyrA-like_dom"/>
</dbReference>
<keyword evidence="3" id="KW-0378">Hydrolase</keyword>
<comment type="caution">
    <text evidence="3">The sequence shown here is derived from an EMBL/GenBank/DDBJ whole genome shotgun (WGS) entry which is preliminary data.</text>
</comment>
<feature type="transmembrane region" description="Helical" evidence="1">
    <location>
        <begin position="44"/>
        <end position="65"/>
    </location>
</feature>
<proteinExistence type="predicted"/>
<protein>
    <submittedName>
        <fullName evidence="3">CPBP family intramembrane metalloprotease</fullName>
    </submittedName>
</protein>
<name>A0A3S1D3S7_9BACL</name>
<dbReference type="RefSeq" id="WP_127200567.1">
    <property type="nucleotide sequence ID" value="NZ_RZNX01000010.1"/>
</dbReference>
<keyword evidence="1" id="KW-1133">Transmembrane helix</keyword>
<keyword evidence="4" id="KW-1185">Reference proteome</keyword>
<organism evidence="3 4">
    <name type="scientific">Paenibacillus zeisoli</name>
    <dbReference type="NCBI Taxonomy" id="2496267"/>
    <lineage>
        <taxon>Bacteria</taxon>
        <taxon>Bacillati</taxon>
        <taxon>Bacillota</taxon>
        <taxon>Bacilli</taxon>
        <taxon>Bacillales</taxon>
        <taxon>Paenibacillaceae</taxon>
        <taxon>Paenibacillus</taxon>
    </lineage>
</organism>
<keyword evidence="1" id="KW-0812">Transmembrane</keyword>
<dbReference type="AlphaFoldDB" id="A0A3S1D3S7"/>
<feature type="transmembrane region" description="Helical" evidence="1">
    <location>
        <begin position="85"/>
        <end position="103"/>
    </location>
</feature>
<keyword evidence="3" id="KW-0645">Protease</keyword>
<gene>
    <name evidence="3" type="ORF">EJP77_17595</name>
</gene>
<feature type="transmembrane region" description="Helical" evidence="1">
    <location>
        <begin position="216"/>
        <end position="236"/>
    </location>
</feature>
<evidence type="ECO:0000313" key="3">
    <source>
        <dbReference type="EMBL" id="RUT28428.1"/>
    </source>
</evidence>
<evidence type="ECO:0000259" key="2">
    <source>
        <dbReference type="Pfam" id="PF02517"/>
    </source>
</evidence>
<keyword evidence="1" id="KW-0472">Membrane</keyword>
<dbReference type="Proteomes" id="UP000272464">
    <property type="component" value="Unassembled WGS sequence"/>
</dbReference>
<dbReference type="PANTHER" id="PTHR36435">
    <property type="entry name" value="SLR1288 PROTEIN"/>
    <property type="match status" value="1"/>
</dbReference>